<dbReference type="GO" id="GO:0003755">
    <property type="term" value="F:peptidyl-prolyl cis-trans isomerase activity"/>
    <property type="evidence" value="ECO:0007669"/>
    <property type="project" value="UniProtKB-KW"/>
</dbReference>
<evidence type="ECO:0000256" key="4">
    <source>
        <dbReference type="ARBA" id="ARBA00023235"/>
    </source>
</evidence>
<name>A0A5N5WN35_9EURO</name>
<organism evidence="9 10">
    <name type="scientific">Aspergillus leporis</name>
    <dbReference type="NCBI Taxonomy" id="41062"/>
    <lineage>
        <taxon>Eukaryota</taxon>
        <taxon>Fungi</taxon>
        <taxon>Dikarya</taxon>
        <taxon>Ascomycota</taxon>
        <taxon>Pezizomycotina</taxon>
        <taxon>Eurotiomycetes</taxon>
        <taxon>Eurotiomycetidae</taxon>
        <taxon>Eurotiales</taxon>
        <taxon>Aspergillaceae</taxon>
        <taxon>Aspergillus</taxon>
        <taxon>Aspergillus subgen. Circumdati</taxon>
    </lineage>
</organism>
<dbReference type="SUPFAM" id="SSF54534">
    <property type="entry name" value="FKBP-like"/>
    <property type="match status" value="1"/>
</dbReference>
<accession>A0A5N5WN35</accession>
<comment type="similarity">
    <text evidence="5">Belongs to the FKBP-type PPIase family. FKBP1 subfamily.</text>
</comment>
<comment type="catalytic activity">
    <reaction evidence="1 6">
        <text>[protein]-peptidylproline (omega=180) = [protein]-peptidylproline (omega=0)</text>
        <dbReference type="Rhea" id="RHEA:16237"/>
        <dbReference type="Rhea" id="RHEA-COMP:10747"/>
        <dbReference type="Rhea" id="RHEA-COMP:10748"/>
        <dbReference type="ChEBI" id="CHEBI:83833"/>
        <dbReference type="ChEBI" id="CHEBI:83834"/>
        <dbReference type="EC" id="5.2.1.8"/>
    </reaction>
</comment>
<proteinExistence type="inferred from homology"/>
<sequence>MGVTKQTIEAGNGQDYPKKGDNVAIHYTGWLHDPSRPDNKGKEFDSSQSRGPLKVAIGTGRVIQGWDEGVPQLSLGETALLTISGDYAYGPQGFPGLIPPNASLLFQVKLISINGKSV</sequence>
<evidence type="ECO:0000256" key="3">
    <source>
        <dbReference type="ARBA" id="ARBA00023110"/>
    </source>
</evidence>
<dbReference type="InterPro" id="IPR046357">
    <property type="entry name" value="PPIase_dom_sf"/>
</dbReference>
<evidence type="ECO:0000313" key="10">
    <source>
        <dbReference type="Proteomes" id="UP000326565"/>
    </source>
</evidence>
<feature type="compositionally biased region" description="Basic and acidic residues" evidence="7">
    <location>
        <begin position="33"/>
        <end position="45"/>
    </location>
</feature>
<gene>
    <name evidence="9" type="ORF">BDV29DRAFT_184295</name>
</gene>
<reference evidence="9 10" key="1">
    <citation type="submission" date="2019-04" db="EMBL/GenBank/DDBJ databases">
        <title>Friends and foes A comparative genomics study of 23 Aspergillus species from section Flavi.</title>
        <authorList>
            <consortium name="DOE Joint Genome Institute"/>
            <person name="Kjaerbolling I."/>
            <person name="Vesth T."/>
            <person name="Frisvad J.C."/>
            <person name="Nybo J.L."/>
            <person name="Theobald S."/>
            <person name="Kildgaard S."/>
            <person name="Isbrandt T."/>
            <person name="Kuo A."/>
            <person name="Sato A."/>
            <person name="Lyhne E.K."/>
            <person name="Kogle M.E."/>
            <person name="Wiebenga A."/>
            <person name="Kun R.S."/>
            <person name="Lubbers R.J."/>
            <person name="Makela M.R."/>
            <person name="Barry K."/>
            <person name="Chovatia M."/>
            <person name="Clum A."/>
            <person name="Daum C."/>
            <person name="Haridas S."/>
            <person name="He G."/>
            <person name="LaButti K."/>
            <person name="Lipzen A."/>
            <person name="Mondo S."/>
            <person name="Riley R."/>
            <person name="Salamov A."/>
            <person name="Simmons B.A."/>
            <person name="Magnuson J.K."/>
            <person name="Henrissat B."/>
            <person name="Mortensen U.H."/>
            <person name="Larsen T.O."/>
            <person name="Devries R.P."/>
            <person name="Grigoriev I.V."/>
            <person name="Machida M."/>
            <person name="Baker S.E."/>
            <person name="Andersen M.R."/>
        </authorList>
    </citation>
    <scope>NUCLEOTIDE SEQUENCE [LARGE SCALE GENOMIC DNA]</scope>
    <source>
        <strain evidence="9 10">CBS 151.66</strain>
    </source>
</reference>
<dbReference type="GO" id="GO:0005737">
    <property type="term" value="C:cytoplasm"/>
    <property type="evidence" value="ECO:0007669"/>
    <property type="project" value="TreeGrafter"/>
</dbReference>
<dbReference type="Pfam" id="PF00254">
    <property type="entry name" value="FKBP_C"/>
    <property type="match status" value="1"/>
</dbReference>
<dbReference type="PANTHER" id="PTHR10516">
    <property type="entry name" value="PEPTIDYL-PROLYL CIS-TRANS ISOMERASE"/>
    <property type="match status" value="1"/>
</dbReference>
<dbReference type="EC" id="5.2.1.8" evidence="6"/>
<dbReference type="FunFam" id="3.10.50.40:FF:000050">
    <property type="entry name" value="Peptidylprolyl isomerase"/>
    <property type="match status" value="1"/>
</dbReference>
<feature type="domain" description="PPIase FKBP-type" evidence="8">
    <location>
        <begin position="20"/>
        <end position="114"/>
    </location>
</feature>
<keyword evidence="3 6" id="KW-0697">Rotamase</keyword>
<evidence type="ECO:0000256" key="7">
    <source>
        <dbReference type="SAM" id="MobiDB-lite"/>
    </source>
</evidence>
<dbReference type="Proteomes" id="UP000326565">
    <property type="component" value="Unassembled WGS sequence"/>
</dbReference>
<dbReference type="InterPro" id="IPR050689">
    <property type="entry name" value="FKBP-type_PPIase"/>
</dbReference>
<evidence type="ECO:0000256" key="2">
    <source>
        <dbReference type="ARBA" id="ARBA00002388"/>
    </source>
</evidence>
<feature type="region of interest" description="Disordered" evidence="7">
    <location>
        <begin position="30"/>
        <end position="51"/>
    </location>
</feature>
<dbReference type="OrthoDB" id="1902587at2759"/>
<dbReference type="PROSITE" id="PS50059">
    <property type="entry name" value="FKBP_PPIASE"/>
    <property type="match status" value="1"/>
</dbReference>
<dbReference type="AlphaFoldDB" id="A0A5N5WN35"/>
<dbReference type="InterPro" id="IPR001179">
    <property type="entry name" value="PPIase_FKBP_dom"/>
</dbReference>
<evidence type="ECO:0000256" key="1">
    <source>
        <dbReference type="ARBA" id="ARBA00000971"/>
    </source>
</evidence>
<dbReference type="EMBL" id="ML732383">
    <property type="protein sequence ID" value="KAB8068600.1"/>
    <property type="molecule type" value="Genomic_DNA"/>
</dbReference>
<evidence type="ECO:0000259" key="8">
    <source>
        <dbReference type="PROSITE" id="PS50059"/>
    </source>
</evidence>
<dbReference type="Gene3D" id="3.10.50.40">
    <property type="match status" value="1"/>
</dbReference>
<evidence type="ECO:0000256" key="6">
    <source>
        <dbReference type="PROSITE-ProRule" id="PRU00277"/>
    </source>
</evidence>
<keyword evidence="4 6" id="KW-0413">Isomerase</keyword>
<comment type="function">
    <text evidence="2">PPIases accelerate the folding of proteins. It catalyzes the cis-trans isomerization of proline imidic peptide bonds in oligopeptides.</text>
</comment>
<evidence type="ECO:0000256" key="5">
    <source>
        <dbReference type="ARBA" id="ARBA00038106"/>
    </source>
</evidence>
<evidence type="ECO:0000313" key="9">
    <source>
        <dbReference type="EMBL" id="KAB8068600.1"/>
    </source>
</evidence>
<protein>
    <recommendedName>
        <fullName evidence="6">peptidylprolyl isomerase</fullName>
        <ecNumber evidence="6">5.2.1.8</ecNumber>
    </recommendedName>
</protein>
<dbReference type="PANTHER" id="PTHR10516:SF443">
    <property type="entry name" value="FK506-BINDING PROTEIN 59-RELATED"/>
    <property type="match status" value="1"/>
</dbReference>
<keyword evidence="10" id="KW-1185">Reference proteome</keyword>